<dbReference type="Proteomes" id="UP000788993">
    <property type="component" value="Unassembled WGS sequence"/>
</dbReference>
<proteinExistence type="predicted"/>
<gene>
    <name evidence="1" type="ORF">OGATHE_003343</name>
</gene>
<evidence type="ECO:0000313" key="2">
    <source>
        <dbReference type="Proteomes" id="UP000788993"/>
    </source>
</evidence>
<dbReference type="AlphaFoldDB" id="A0A9P8P2U4"/>
<organism evidence="1 2">
    <name type="scientific">Ogataea polymorpha</name>
    <dbReference type="NCBI Taxonomy" id="460523"/>
    <lineage>
        <taxon>Eukaryota</taxon>
        <taxon>Fungi</taxon>
        <taxon>Dikarya</taxon>
        <taxon>Ascomycota</taxon>
        <taxon>Saccharomycotina</taxon>
        <taxon>Pichiomycetes</taxon>
        <taxon>Pichiales</taxon>
        <taxon>Pichiaceae</taxon>
        <taxon>Ogataea</taxon>
    </lineage>
</organism>
<comment type="caution">
    <text evidence="1">The sequence shown here is derived from an EMBL/GenBank/DDBJ whole genome shotgun (WGS) entry which is preliminary data.</text>
</comment>
<reference evidence="1" key="2">
    <citation type="submission" date="2021-01" db="EMBL/GenBank/DDBJ databases">
        <authorList>
            <person name="Schikora-Tamarit M.A."/>
        </authorList>
    </citation>
    <scope>NUCLEOTIDE SEQUENCE</scope>
    <source>
        <strain evidence="1">NCAIM Y.01608</strain>
    </source>
</reference>
<dbReference type="Gene3D" id="6.10.250.2790">
    <property type="match status" value="1"/>
</dbReference>
<accession>A0A9P8P2U4</accession>
<name>A0A9P8P2U4_9ASCO</name>
<reference evidence="1" key="1">
    <citation type="journal article" date="2021" name="Open Biol.">
        <title>Shared evolutionary footprints suggest mitochondrial oxidative damage underlies multiple complex I losses in fungi.</title>
        <authorList>
            <person name="Schikora-Tamarit M.A."/>
            <person name="Marcet-Houben M."/>
            <person name="Nosek J."/>
            <person name="Gabaldon T."/>
        </authorList>
    </citation>
    <scope>NUCLEOTIDE SEQUENCE</scope>
    <source>
        <strain evidence="1">NCAIM Y.01608</strain>
    </source>
</reference>
<protein>
    <submittedName>
        <fullName evidence="1">Uncharacterized protein</fullName>
    </submittedName>
</protein>
<sequence length="279" mass="31585">MSSEKENEVLSMFFDDAFVPHDYLDALFTSSLNLNGPQLKNKSVTFASPNSLKALQGKCLSLLTHLDYYTNELTHQFEKKLQDLHNSSSIITYASENTGGITRLEYYVEYLASSINSLNRDMDDVNEKLNNVRQHPESQELINNIQTLKLVKDRIQAVLNIFETVQAVVLTSAIEEENVNGTHQLSSLAPTGASSEEAATNVSLDTFSSSLNILEETIMEQIQKEKGLGEVNNDLVEKIQVLVDLTPFFKSLTRFYPVYADFAQFLENEKKRYLAKFYN</sequence>
<keyword evidence="2" id="KW-1185">Reference proteome</keyword>
<evidence type="ECO:0000313" key="1">
    <source>
        <dbReference type="EMBL" id="KAH3664528.1"/>
    </source>
</evidence>
<dbReference type="EMBL" id="JAEUBD010001178">
    <property type="protein sequence ID" value="KAH3664528.1"/>
    <property type="molecule type" value="Genomic_DNA"/>
</dbReference>